<evidence type="ECO:0000256" key="6">
    <source>
        <dbReference type="ARBA" id="ARBA00023136"/>
    </source>
</evidence>
<dbReference type="HAMAP" id="MF_01147">
    <property type="entry name" value="Lgt"/>
    <property type="match status" value="1"/>
</dbReference>
<keyword evidence="5 7" id="KW-1133">Transmembrane helix</keyword>
<comment type="function">
    <text evidence="7">Catalyzes the transfer of the diacylglyceryl group from phosphatidylglycerol to the sulfhydryl group of the N-terminal cysteine of a prolipoprotein, the first step in the formation of mature lipoproteins.</text>
</comment>
<dbReference type="Pfam" id="PF01790">
    <property type="entry name" value="LGT"/>
    <property type="match status" value="1"/>
</dbReference>
<dbReference type="PANTHER" id="PTHR30589">
    <property type="entry name" value="PROLIPOPROTEIN DIACYLGLYCERYL TRANSFERASE"/>
    <property type="match status" value="1"/>
</dbReference>
<gene>
    <name evidence="7" type="primary">lgt</name>
    <name evidence="8" type="ORF">UT84_C0029G0004</name>
</gene>
<dbReference type="AlphaFoldDB" id="A0A0G0RHP9"/>
<keyword evidence="8" id="KW-0449">Lipoprotein</keyword>
<proteinExistence type="inferred from homology"/>
<dbReference type="NCBIfam" id="TIGR00544">
    <property type="entry name" value="lgt"/>
    <property type="match status" value="1"/>
</dbReference>
<accession>A0A0G0RHP9</accession>
<dbReference type="GO" id="GO:0005886">
    <property type="term" value="C:plasma membrane"/>
    <property type="evidence" value="ECO:0007669"/>
    <property type="project" value="UniProtKB-SubCell"/>
</dbReference>
<evidence type="ECO:0000256" key="3">
    <source>
        <dbReference type="ARBA" id="ARBA00022679"/>
    </source>
</evidence>
<name>A0A0G0RHP9_9BACT</name>
<evidence type="ECO:0000313" key="8">
    <source>
        <dbReference type="EMBL" id="KKR49386.1"/>
    </source>
</evidence>
<feature type="binding site" evidence="7">
    <location>
        <position position="131"/>
    </location>
    <ligand>
        <name>a 1,2-diacyl-sn-glycero-3-phospho-(1'-sn-glycerol)</name>
        <dbReference type="ChEBI" id="CHEBI:64716"/>
    </ligand>
</feature>
<keyword evidence="2 7" id="KW-1003">Cell membrane</keyword>
<keyword evidence="6 7" id="KW-0472">Membrane</keyword>
<comment type="caution">
    <text evidence="8">The sequence shown here is derived from an EMBL/GenBank/DDBJ whole genome shotgun (WGS) entry which is preliminary data.</text>
</comment>
<evidence type="ECO:0000313" key="9">
    <source>
        <dbReference type="Proteomes" id="UP000034531"/>
    </source>
</evidence>
<feature type="transmembrane region" description="Helical" evidence="7">
    <location>
        <begin position="13"/>
        <end position="30"/>
    </location>
</feature>
<dbReference type="PANTHER" id="PTHR30589:SF0">
    <property type="entry name" value="PHOSPHATIDYLGLYCEROL--PROLIPOPROTEIN DIACYLGLYCERYL TRANSFERASE"/>
    <property type="match status" value="1"/>
</dbReference>
<dbReference type="GO" id="GO:0042158">
    <property type="term" value="P:lipoprotein biosynthetic process"/>
    <property type="evidence" value="ECO:0007669"/>
    <property type="project" value="UniProtKB-UniRule"/>
</dbReference>
<dbReference type="EC" id="2.5.1.145" evidence="7"/>
<protein>
    <recommendedName>
        <fullName evidence="7">Phosphatidylglycerol--prolipoprotein diacylglyceryl transferase</fullName>
        <ecNumber evidence="7">2.5.1.145</ecNumber>
    </recommendedName>
</protein>
<feature type="transmembrane region" description="Helical" evidence="7">
    <location>
        <begin position="199"/>
        <end position="217"/>
    </location>
</feature>
<feature type="transmembrane region" description="Helical" evidence="7">
    <location>
        <begin position="112"/>
        <end position="130"/>
    </location>
</feature>
<feature type="transmembrane region" description="Helical" evidence="7">
    <location>
        <begin position="50"/>
        <end position="67"/>
    </location>
</feature>
<evidence type="ECO:0000256" key="4">
    <source>
        <dbReference type="ARBA" id="ARBA00022692"/>
    </source>
</evidence>
<evidence type="ECO:0000256" key="5">
    <source>
        <dbReference type="ARBA" id="ARBA00022989"/>
    </source>
</evidence>
<comment type="subcellular location">
    <subcellularLocation>
        <location evidence="7">Cell membrane</location>
        <topology evidence="7">Multi-pass membrane protein</topology>
    </subcellularLocation>
</comment>
<evidence type="ECO:0000256" key="1">
    <source>
        <dbReference type="ARBA" id="ARBA00007150"/>
    </source>
</evidence>
<sequence length="254" mass="29003">MLNPYLKIGPVNVHFYGLIIALAIYIGYYLAKKRAKIYKINPKIFDDSLLILPLVLAIIGARIYHVLDYYSTYSKNPISVFFIQNGGLGIWGAILGAVIGFYFFAKLRKLNLLTILDLASPSLLLGQAIGRIGNWINQEGFGPPTSLPWGVYINEQNRPFQFQNFSHFHPTFFYEAILNLAFFIALIKLSQRFKRPGQIFGLYLISYSLIRFSVEFLRIDTWVVSQLKIAHLISVVVLFIGVYLFRRAGNKVQP</sequence>
<comment type="catalytic activity">
    <reaction evidence="7">
        <text>L-cysteinyl-[prolipoprotein] + a 1,2-diacyl-sn-glycero-3-phospho-(1'-sn-glycerol) = an S-1,2-diacyl-sn-glyceryl-L-cysteinyl-[prolipoprotein] + sn-glycerol 1-phosphate + H(+)</text>
        <dbReference type="Rhea" id="RHEA:56712"/>
        <dbReference type="Rhea" id="RHEA-COMP:14679"/>
        <dbReference type="Rhea" id="RHEA-COMP:14680"/>
        <dbReference type="ChEBI" id="CHEBI:15378"/>
        <dbReference type="ChEBI" id="CHEBI:29950"/>
        <dbReference type="ChEBI" id="CHEBI:57685"/>
        <dbReference type="ChEBI" id="CHEBI:64716"/>
        <dbReference type="ChEBI" id="CHEBI:140658"/>
        <dbReference type="EC" id="2.5.1.145"/>
    </reaction>
</comment>
<evidence type="ECO:0000256" key="2">
    <source>
        <dbReference type="ARBA" id="ARBA00022475"/>
    </source>
</evidence>
<feature type="transmembrane region" description="Helical" evidence="7">
    <location>
        <begin position="87"/>
        <end position="105"/>
    </location>
</feature>
<evidence type="ECO:0000256" key="7">
    <source>
        <dbReference type="HAMAP-Rule" id="MF_01147"/>
    </source>
</evidence>
<reference evidence="8 9" key="1">
    <citation type="journal article" date="2015" name="Nature">
        <title>rRNA introns, odd ribosomes, and small enigmatic genomes across a large radiation of phyla.</title>
        <authorList>
            <person name="Brown C.T."/>
            <person name="Hug L.A."/>
            <person name="Thomas B.C."/>
            <person name="Sharon I."/>
            <person name="Castelle C.J."/>
            <person name="Singh A."/>
            <person name="Wilkins M.J."/>
            <person name="Williams K.H."/>
            <person name="Banfield J.F."/>
        </authorList>
    </citation>
    <scope>NUCLEOTIDE SEQUENCE [LARGE SCALE GENOMIC DNA]</scope>
</reference>
<keyword evidence="4 7" id="KW-0812">Transmembrane</keyword>
<comment type="similarity">
    <text evidence="1 7">Belongs to the Lgt family.</text>
</comment>
<comment type="pathway">
    <text evidence="7">Protein modification; lipoprotein biosynthesis (diacylglyceryl transfer).</text>
</comment>
<dbReference type="PATRIC" id="fig|1618405.3.peg.835"/>
<dbReference type="Proteomes" id="UP000034531">
    <property type="component" value="Unassembled WGS sequence"/>
</dbReference>
<organism evidence="8 9">
    <name type="scientific">Candidatus Curtissbacteria bacterium GW2011_GWA1_40_16</name>
    <dbReference type="NCBI Taxonomy" id="1618405"/>
    <lineage>
        <taxon>Bacteria</taxon>
        <taxon>Candidatus Curtissiibacteriota</taxon>
    </lineage>
</organism>
<dbReference type="PROSITE" id="PS01311">
    <property type="entry name" value="LGT"/>
    <property type="match status" value="1"/>
</dbReference>
<feature type="transmembrane region" description="Helical" evidence="7">
    <location>
        <begin position="168"/>
        <end position="187"/>
    </location>
</feature>
<dbReference type="UniPathway" id="UPA00664"/>
<keyword evidence="3 7" id="KW-0808">Transferase</keyword>
<dbReference type="InterPro" id="IPR001640">
    <property type="entry name" value="Lgt"/>
</dbReference>
<feature type="transmembrane region" description="Helical" evidence="7">
    <location>
        <begin position="229"/>
        <end position="245"/>
    </location>
</feature>
<dbReference type="GO" id="GO:0008961">
    <property type="term" value="F:phosphatidylglycerol-prolipoprotein diacylglyceryl transferase activity"/>
    <property type="evidence" value="ECO:0007669"/>
    <property type="project" value="UniProtKB-UniRule"/>
</dbReference>
<dbReference type="EMBL" id="LBYI01000029">
    <property type="protein sequence ID" value="KKR49386.1"/>
    <property type="molecule type" value="Genomic_DNA"/>
</dbReference>